<sequence length="537" mass="57085">MVKMNLPSSDNQATSIGRVSASRMGAYESAMQALGSFIGAEGLSGQAYDNAKDYAASTLLPLLKAAILYEESLSEAVKRLPSDYRATEYLEGKSLDSDVLEAELARLESVGMRLDRSIDRALEMAGDYPDYEWHAHSMMRQLNQVIDRKNKVRRQLQALYAFDGRSSGFFSGIGDLETQLSQGIFQVGSDMSNFSGSFPSGLSPVWVSAVNQKWNDRVKRMRDTSSPADEREAAQTEAFNTVVNKLNSGKQLSEADINTILAYASTHRETELPDNVVKLILATTLSASGVEDSDLEASLQEVWNQLKENVSVGSITYDIITSSLEEIADNPSASLHAINAVSGNLSQSIDDLALQANNYFSVRTPYGNIQYASSMVDDLAFSGTQAVTNNAIRAGSVVNFLSRNAGLIKTLTIVYDYESQVSEGTSRTNAAIKTAAHVGISFSAGEVGAIAGAKIGAAIGTVAIPGVGTITGAVLGTIAGFAIGIGLSIVGTAVFDAVYDTYIGEHVDNAVDKAKEIVEDVGDAVSSWFGGLGSAFG</sequence>
<name>A0A4T2H600_STRSU</name>
<dbReference type="RefSeq" id="WP_136671317.1">
    <property type="nucleotide sequence ID" value="NZ_SSXN01000002.1"/>
</dbReference>
<dbReference type="Proteomes" id="UP000305785">
    <property type="component" value="Unassembled WGS sequence"/>
</dbReference>
<evidence type="ECO:0000259" key="2">
    <source>
        <dbReference type="PROSITE" id="PS51756"/>
    </source>
</evidence>
<feature type="domain" description="LXG" evidence="2">
    <location>
        <begin position="1"/>
        <end position="227"/>
    </location>
</feature>
<dbReference type="InterPro" id="IPR006829">
    <property type="entry name" value="LXG_dom"/>
</dbReference>
<evidence type="ECO:0000256" key="1">
    <source>
        <dbReference type="ARBA" id="ARBA00034117"/>
    </source>
</evidence>
<comment type="similarity">
    <text evidence="1">In the N-terminal section; belongs to the LXG family.</text>
</comment>
<proteinExistence type="inferred from homology"/>
<dbReference type="AlphaFoldDB" id="A0A4T2H600"/>
<reference evidence="3 4" key="1">
    <citation type="submission" date="2019-04" db="EMBL/GenBank/DDBJ databases">
        <title>Genome analysis of Streptococcus suis strain WUSS330.</title>
        <authorList>
            <person name="Chen H."/>
            <person name="Gao X."/>
            <person name="Wu Z."/>
        </authorList>
    </citation>
    <scope>NUCLEOTIDE SEQUENCE [LARGE SCALE GENOMIC DNA]</scope>
    <source>
        <strain evidence="3 4">WUSS330</strain>
    </source>
</reference>
<dbReference type="EMBL" id="SSXN01000002">
    <property type="protein sequence ID" value="TII06854.1"/>
    <property type="molecule type" value="Genomic_DNA"/>
</dbReference>
<protein>
    <recommendedName>
        <fullName evidence="2">LXG domain-containing protein</fullName>
    </recommendedName>
</protein>
<accession>A0A4T2H600</accession>
<gene>
    <name evidence="3" type="ORF">FAJ36_02875</name>
</gene>
<dbReference type="Pfam" id="PF04740">
    <property type="entry name" value="LXG"/>
    <property type="match status" value="1"/>
</dbReference>
<organism evidence="3 4">
    <name type="scientific">Streptococcus suis</name>
    <dbReference type="NCBI Taxonomy" id="1307"/>
    <lineage>
        <taxon>Bacteria</taxon>
        <taxon>Bacillati</taxon>
        <taxon>Bacillota</taxon>
        <taxon>Bacilli</taxon>
        <taxon>Lactobacillales</taxon>
        <taxon>Streptococcaceae</taxon>
        <taxon>Streptococcus</taxon>
    </lineage>
</organism>
<comment type="caution">
    <text evidence="3">The sequence shown here is derived from an EMBL/GenBank/DDBJ whole genome shotgun (WGS) entry which is preliminary data.</text>
</comment>
<dbReference type="PROSITE" id="PS51756">
    <property type="entry name" value="LXG"/>
    <property type="match status" value="1"/>
</dbReference>
<evidence type="ECO:0000313" key="3">
    <source>
        <dbReference type="EMBL" id="TII06854.1"/>
    </source>
</evidence>
<evidence type="ECO:0000313" key="4">
    <source>
        <dbReference type="Proteomes" id="UP000305785"/>
    </source>
</evidence>